<dbReference type="PANTHER" id="PTHR34129:SF1">
    <property type="entry name" value="DUF952 DOMAIN-CONTAINING PROTEIN"/>
    <property type="match status" value="1"/>
</dbReference>
<protein>
    <submittedName>
        <fullName evidence="1">DUF952 domain-containing protein</fullName>
    </submittedName>
</protein>
<evidence type="ECO:0000313" key="1">
    <source>
        <dbReference type="EMBL" id="GAA4795452.1"/>
    </source>
</evidence>
<dbReference type="RefSeq" id="WP_345417502.1">
    <property type="nucleotide sequence ID" value="NZ_BAABHO010000027.1"/>
</dbReference>
<sequence>MILHLCTAAELAAARADGARRPPSLDEVGFVHCSDPGTVHLPASRLFAGRTDVVALVVDTARLDVPVRWEPGVGPEGTEDPRGPWFPHVYGPLPLDAVVAVHPLVPGPDGTFRPPELA</sequence>
<dbReference type="InterPro" id="IPR009297">
    <property type="entry name" value="DUF952"/>
</dbReference>
<name>A0ABP9BK97_9PSEU</name>
<dbReference type="Proteomes" id="UP001500928">
    <property type="component" value="Unassembled WGS sequence"/>
</dbReference>
<dbReference type="Gene3D" id="3.20.170.20">
    <property type="entry name" value="Protein of unknown function DUF952"/>
    <property type="match status" value="1"/>
</dbReference>
<dbReference type="EMBL" id="BAABHO010000027">
    <property type="protein sequence ID" value="GAA4795452.1"/>
    <property type="molecule type" value="Genomic_DNA"/>
</dbReference>
<keyword evidence="2" id="KW-1185">Reference proteome</keyword>
<dbReference type="PANTHER" id="PTHR34129">
    <property type="entry name" value="BLR1139 PROTEIN"/>
    <property type="match status" value="1"/>
</dbReference>
<accession>A0ABP9BK97</accession>
<proteinExistence type="predicted"/>
<evidence type="ECO:0000313" key="2">
    <source>
        <dbReference type="Proteomes" id="UP001500928"/>
    </source>
</evidence>
<dbReference type="SUPFAM" id="SSF56399">
    <property type="entry name" value="ADP-ribosylation"/>
    <property type="match status" value="1"/>
</dbReference>
<comment type="caution">
    <text evidence="1">The sequence shown here is derived from an EMBL/GenBank/DDBJ whole genome shotgun (WGS) entry which is preliminary data.</text>
</comment>
<dbReference type="Pfam" id="PF06108">
    <property type="entry name" value="DUF952"/>
    <property type="match status" value="1"/>
</dbReference>
<organism evidence="1 2">
    <name type="scientific">Actinomycetospora chlora</name>
    <dbReference type="NCBI Taxonomy" id="663608"/>
    <lineage>
        <taxon>Bacteria</taxon>
        <taxon>Bacillati</taxon>
        <taxon>Actinomycetota</taxon>
        <taxon>Actinomycetes</taxon>
        <taxon>Pseudonocardiales</taxon>
        <taxon>Pseudonocardiaceae</taxon>
        <taxon>Actinomycetospora</taxon>
    </lineage>
</organism>
<gene>
    <name evidence="1" type="ORF">GCM10023200_34380</name>
</gene>
<reference evidence="2" key="1">
    <citation type="journal article" date="2019" name="Int. J. Syst. Evol. Microbiol.">
        <title>The Global Catalogue of Microorganisms (GCM) 10K type strain sequencing project: providing services to taxonomists for standard genome sequencing and annotation.</title>
        <authorList>
            <consortium name="The Broad Institute Genomics Platform"/>
            <consortium name="The Broad Institute Genome Sequencing Center for Infectious Disease"/>
            <person name="Wu L."/>
            <person name="Ma J."/>
        </authorList>
    </citation>
    <scope>NUCLEOTIDE SEQUENCE [LARGE SCALE GENOMIC DNA]</scope>
    <source>
        <strain evidence="2">JCM 17979</strain>
    </source>
</reference>